<dbReference type="Proteomes" id="UP000008370">
    <property type="component" value="Unassembled WGS sequence"/>
</dbReference>
<evidence type="ECO:0000256" key="1">
    <source>
        <dbReference type="SAM" id="MobiDB-lite"/>
    </source>
</evidence>
<feature type="compositionally biased region" description="Pro residues" evidence="1">
    <location>
        <begin position="1"/>
        <end position="15"/>
    </location>
</feature>
<dbReference type="KEGG" id="pco:PHACADRAFT_158905"/>
<gene>
    <name evidence="2" type="ORF">PHACADRAFT_158905</name>
</gene>
<feature type="region of interest" description="Disordered" evidence="1">
    <location>
        <begin position="1"/>
        <end position="92"/>
    </location>
</feature>
<name>K5WF21_PHACS</name>
<dbReference type="EMBL" id="JH930470">
    <property type="protein sequence ID" value="EKM57860.1"/>
    <property type="molecule type" value="Genomic_DNA"/>
</dbReference>
<keyword evidence="3" id="KW-1185">Reference proteome</keyword>
<dbReference type="RefSeq" id="XP_007393203.1">
    <property type="nucleotide sequence ID" value="XM_007393141.1"/>
</dbReference>
<evidence type="ECO:0000313" key="3">
    <source>
        <dbReference type="Proteomes" id="UP000008370"/>
    </source>
</evidence>
<protein>
    <submittedName>
        <fullName evidence="2">Uncharacterized protein</fullName>
    </submittedName>
</protein>
<dbReference type="InParanoid" id="K5WF21"/>
<dbReference type="HOGENOM" id="CLU_1195251_0_0_1"/>
<feature type="region of interest" description="Disordered" evidence="1">
    <location>
        <begin position="108"/>
        <end position="232"/>
    </location>
</feature>
<evidence type="ECO:0000313" key="2">
    <source>
        <dbReference type="EMBL" id="EKM57860.1"/>
    </source>
</evidence>
<dbReference type="AlphaFoldDB" id="K5WF21"/>
<accession>K5WF21</accession>
<reference evidence="2 3" key="1">
    <citation type="journal article" date="2012" name="BMC Genomics">
        <title>Comparative genomics of the white-rot fungi, Phanerochaete carnosa and P. chrysosporium, to elucidate the genetic basis of the distinct wood types they colonize.</title>
        <authorList>
            <person name="Suzuki H."/>
            <person name="MacDonald J."/>
            <person name="Syed K."/>
            <person name="Salamov A."/>
            <person name="Hori C."/>
            <person name="Aerts A."/>
            <person name="Henrissat B."/>
            <person name="Wiebenga A."/>
            <person name="vanKuyk P.A."/>
            <person name="Barry K."/>
            <person name="Lindquist E."/>
            <person name="LaButti K."/>
            <person name="Lapidus A."/>
            <person name="Lucas S."/>
            <person name="Coutinho P."/>
            <person name="Gong Y."/>
            <person name="Samejima M."/>
            <person name="Mahadevan R."/>
            <person name="Abou-Zaid M."/>
            <person name="de Vries R.P."/>
            <person name="Igarashi K."/>
            <person name="Yadav J.S."/>
            <person name="Grigoriev I.V."/>
            <person name="Master E.R."/>
        </authorList>
    </citation>
    <scope>NUCLEOTIDE SEQUENCE [LARGE SCALE GENOMIC DNA]</scope>
    <source>
        <strain evidence="2 3">HHB-10118-sp</strain>
    </source>
</reference>
<feature type="compositionally biased region" description="Acidic residues" evidence="1">
    <location>
        <begin position="118"/>
        <end position="127"/>
    </location>
</feature>
<proteinExistence type="predicted"/>
<sequence>MPYSLPPAAPSPPSPGASSSRLSSTHGQRYSPYPSASSNQPRALASAADSFHSLHSAAGSSPVFPHDIKLPPLHSPDDRQSGGRRRSVVALPPIAAMVDRNRCDDSAAVLRRLQTPDHEEEEEEEDGDCHAMARSSGDLDTQRPRDAPTESSSHRHRYTALSLSPQGHGTAPSELRRHGLLRQQQQQQRRRRRRQSLRERARQPGLPEPRRHARLGPLVVRRRPQRVRPEPP</sequence>
<organism evidence="2 3">
    <name type="scientific">Phanerochaete carnosa (strain HHB-10118-sp)</name>
    <name type="common">White-rot fungus</name>
    <name type="synonym">Peniophora carnosa</name>
    <dbReference type="NCBI Taxonomy" id="650164"/>
    <lineage>
        <taxon>Eukaryota</taxon>
        <taxon>Fungi</taxon>
        <taxon>Dikarya</taxon>
        <taxon>Basidiomycota</taxon>
        <taxon>Agaricomycotina</taxon>
        <taxon>Agaricomycetes</taxon>
        <taxon>Polyporales</taxon>
        <taxon>Phanerochaetaceae</taxon>
        <taxon>Phanerochaete</taxon>
    </lineage>
</organism>
<dbReference type="GeneID" id="18909118"/>